<dbReference type="InterPro" id="IPR040976">
    <property type="entry name" value="Pkinase_fungal"/>
</dbReference>
<organism evidence="6 7">
    <name type="scientific">Neonectria magnoliae</name>
    <dbReference type="NCBI Taxonomy" id="2732573"/>
    <lineage>
        <taxon>Eukaryota</taxon>
        <taxon>Fungi</taxon>
        <taxon>Dikarya</taxon>
        <taxon>Ascomycota</taxon>
        <taxon>Pezizomycotina</taxon>
        <taxon>Sordariomycetes</taxon>
        <taxon>Hypocreomycetidae</taxon>
        <taxon>Hypocreales</taxon>
        <taxon>Nectriaceae</taxon>
        <taxon>Neonectria</taxon>
    </lineage>
</organism>
<evidence type="ECO:0000256" key="3">
    <source>
        <dbReference type="ARBA" id="ARBA00048679"/>
    </source>
</evidence>
<comment type="catalytic activity">
    <reaction evidence="2">
        <text>L-threonyl-[protein] + ATP = O-phospho-L-threonyl-[protein] + ADP + H(+)</text>
        <dbReference type="Rhea" id="RHEA:46608"/>
        <dbReference type="Rhea" id="RHEA-COMP:11060"/>
        <dbReference type="Rhea" id="RHEA-COMP:11605"/>
        <dbReference type="ChEBI" id="CHEBI:15378"/>
        <dbReference type="ChEBI" id="CHEBI:30013"/>
        <dbReference type="ChEBI" id="CHEBI:30616"/>
        <dbReference type="ChEBI" id="CHEBI:61977"/>
        <dbReference type="ChEBI" id="CHEBI:456216"/>
        <dbReference type="EC" id="2.7.11.1"/>
    </reaction>
</comment>
<dbReference type="Gene3D" id="1.10.510.10">
    <property type="entry name" value="Transferase(Phosphotransferase) domain 1"/>
    <property type="match status" value="1"/>
</dbReference>
<feature type="domain" description="Fungal-type protein kinase" evidence="5">
    <location>
        <begin position="43"/>
        <end position="276"/>
    </location>
</feature>
<reference evidence="6 7" key="1">
    <citation type="journal article" date="2025" name="Microbiol. Resour. Announc.">
        <title>Draft genome sequences for Neonectria magnoliae and Neonectria punicea, canker pathogens of Liriodendron tulipifera and Acer saccharum in West Virginia.</title>
        <authorList>
            <person name="Petronek H.M."/>
            <person name="Kasson M.T."/>
            <person name="Metheny A.M."/>
            <person name="Stauder C.M."/>
            <person name="Lovett B."/>
            <person name="Lynch S.C."/>
            <person name="Garnas J.R."/>
            <person name="Kasson L.R."/>
            <person name="Stajich J.E."/>
        </authorList>
    </citation>
    <scope>NUCLEOTIDE SEQUENCE [LARGE SCALE GENOMIC DNA]</scope>
    <source>
        <strain evidence="6 7">NRRL 64651</strain>
    </source>
</reference>
<name>A0ABR1H9Q5_9HYPO</name>
<evidence type="ECO:0000256" key="1">
    <source>
        <dbReference type="ARBA" id="ARBA00012513"/>
    </source>
</evidence>
<evidence type="ECO:0000259" key="5">
    <source>
        <dbReference type="Pfam" id="PF17667"/>
    </source>
</evidence>
<feature type="compositionally biased region" description="Basic and acidic residues" evidence="4">
    <location>
        <begin position="1"/>
        <end position="15"/>
    </location>
</feature>
<gene>
    <name evidence="6" type="ORF">QQZ08_011553</name>
</gene>
<evidence type="ECO:0000313" key="6">
    <source>
        <dbReference type="EMBL" id="KAK7417667.1"/>
    </source>
</evidence>
<feature type="region of interest" description="Disordered" evidence="4">
    <location>
        <begin position="128"/>
        <end position="191"/>
    </location>
</feature>
<dbReference type="EC" id="2.7.11.1" evidence="1"/>
<feature type="compositionally biased region" description="Polar residues" evidence="4">
    <location>
        <begin position="18"/>
        <end position="28"/>
    </location>
</feature>
<dbReference type="PANTHER" id="PTHR38248">
    <property type="entry name" value="FUNK1 6"/>
    <property type="match status" value="1"/>
</dbReference>
<protein>
    <recommendedName>
        <fullName evidence="1">non-specific serine/threonine protein kinase</fullName>
        <ecNumber evidence="1">2.7.11.1</ecNumber>
    </recommendedName>
</protein>
<evidence type="ECO:0000313" key="7">
    <source>
        <dbReference type="Proteomes" id="UP001498421"/>
    </source>
</evidence>
<comment type="catalytic activity">
    <reaction evidence="3">
        <text>L-seryl-[protein] + ATP = O-phospho-L-seryl-[protein] + ADP + H(+)</text>
        <dbReference type="Rhea" id="RHEA:17989"/>
        <dbReference type="Rhea" id="RHEA-COMP:9863"/>
        <dbReference type="Rhea" id="RHEA-COMP:11604"/>
        <dbReference type="ChEBI" id="CHEBI:15378"/>
        <dbReference type="ChEBI" id="CHEBI:29999"/>
        <dbReference type="ChEBI" id="CHEBI:30616"/>
        <dbReference type="ChEBI" id="CHEBI:83421"/>
        <dbReference type="ChEBI" id="CHEBI:456216"/>
        <dbReference type="EC" id="2.7.11.1"/>
    </reaction>
</comment>
<evidence type="ECO:0000256" key="2">
    <source>
        <dbReference type="ARBA" id="ARBA00047899"/>
    </source>
</evidence>
<evidence type="ECO:0000256" key="4">
    <source>
        <dbReference type="SAM" id="MobiDB-lite"/>
    </source>
</evidence>
<dbReference type="PANTHER" id="PTHR38248:SF2">
    <property type="entry name" value="FUNK1 11"/>
    <property type="match status" value="1"/>
</dbReference>
<feature type="region of interest" description="Disordered" evidence="4">
    <location>
        <begin position="1"/>
        <end position="38"/>
    </location>
</feature>
<dbReference type="SUPFAM" id="SSF56112">
    <property type="entry name" value="Protein kinase-like (PK-like)"/>
    <property type="match status" value="1"/>
</dbReference>
<comment type="caution">
    <text evidence="6">The sequence shown here is derived from an EMBL/GenBank/DDBJ whole genome shotgun (WGS) entry which is preliminary data.</text>
</comment>
<dbReference type="Pfam" id="PF17667">
    <property type="entry name" value="Pkinase_fungal"/>
    <property type="match status" value="1"/>
</dbReference>
<feature type="compositionally biased region" description="Polar residues" evidence="4">
    <location>
        <begin position="175"/>
        <end position="189"/>
    </location>
</feature>
<proteinExistence type="predicted"/>
<dbReference type="PROSITE" id="PS00109">
    <property type="entry name" value="PROTEIN_KINASE_TYR"/>
    <property type="match status" value="1"/>
</dbReference>
<dbReference type="Proteomes" id="UP001498421">
    <property type="component" value="Unassembled WGS sequence"/>
</dbReference>
<sequence length="322" mass="35252">MASERQVHTHCDLKPGTDSLSLTMSTSKADGFKSPSKTTSSEMLHARCIAGRATTCWKAHLKGRPDVALVIKDSWQYPERDEEGDLLCEATAKGVVNIARYYHHETVQIHGTDDDIRSNVRGGLDVTRAANYRPERSMPPSSTTAGAPRKGRSISAASKKRSSSHTGAPLPPSKRSCSASPTKADSNALPNRVHRRVILRDYGKPIYKASSPSALLAGLEGCIKGHESLHEAGFLHRDISINNLMINEDDGNPSWPSFLIDLDLSIKEKRDCSSGKARVEDIVKNKIPQEMFDGEARLEQLCGGTLNEARLSLLHPSAQYEQ</sequence>
<dbReference type="EMBL" id="JAZAVK010000181">
    <property type="protein sequence ID" value="KAK7417667.1"/>
    <property type="molecule type" value="Genomic_DNA"/>
</dbReference>
<dbReference type="InterPro" id="IPR011009">
    <property type="entry name" value="Kinase-like_dom_sf"/>
</dbReference>
<accession>A0ABR1H9Q5</accession>
<dbReference type="InterPro" id="IPR008266">
    <property type="entry name" value="Tyr_kinase_AS"/>
</dbReference>
<keyword evidence="7" id="KW-1185">Reference proteome</keyword>